<dbReference type="RefSeq" id="WP_200609003.1">
    <property type="nucleotide sequence ID" value="NZ_JAEHHL010000004.1"/>
</dbReference>
<organism evidence="8 9">
    <name type="scientific">Thermohalobaculum xanthum</name>
    <dbReference type="NCBI Taxonomy" id="2753746"/>
    <lineage>
        <taxon>Bacteria</taxon>
        <taxon>Pseudomonadati</taxon>
        <taxon>Pseudomonadota</taxon>
        <taxon>Alphaproteobacteria</taxon>
        <taxon>Rhodobacterales</taxon>
        <taxon>Paracoccaceae</taxon>
        <taxon>Thermohalobaculum</taxon>
    </lineage>
</organism>
<keyword evidence="1" id="KW-0813">Transport</keyword>
<dbReference type="Proteomes" id="UP000655420">
    <property type="component" value="Unassembled WGS sequence"/>
</dbReference>
<dbReference type="GO" id="GO:0005524">
    <property type="term" value="F:ATP binding"/>
    <property type="evidence" value="ECO:0007669"/>
    <property type="project" value="UniProtKB-KW"/>
</dbReference>
<dbReference type="PROSITE" id="PS00211">
    <property type="entry name" value="ABC_TRANSPORTER_1"/>
    <property type="match status" value="1"/>
</dbReference>
<gene>
    <name evidence="8" type="primary">ccmA</name>
    <name evidence="8" type="ORF">H0I76_07760</name>
</gene>
<dbReference type="InterPro" id="IPR003593">
    <property type="entry name" value="AAA+_ATPase"/>
</dbReference>
<reference evidence="8" key="1">
    <citation type="submission" date="2020-12" db="EMBL/GenBank/DDBJ databases">
        <title>Bacterial taxonomy.</title>
        <authorList>
            <person name="Pan X."/>
        </authorList>
    </citation>
    <scope>NUCLEOTIDE SEQUENCE</scope>
    <source>
        <strain evidence="8">M0105</strain>
    </source>
</reference>
<keyword evidence="2" id="KW-0547">Nucleotide-binding</keyword>
<evidence type="ECO:0000313" key="8">
    <source>
        <dbReference type="EMBL" id="MBK0399080.1"/>
    </source>
</evidence>
<dbReference type="PROSITE" id="PS50893">
    <property type="entry name" value="ABC_TRANSPORTER_2"/>
    <property type="match status" value="1"/>
</dbReference>
<name>A0A8J7SGJ1_9RHOB</name>
<dbReference type="SMART" id="SM00382">
    <property type="entry name" value="AAA"/>
    <property type="match status" value="1"/>
</dbReference>
<proteinExistence type="predicted"/>
<evidence type="ECO:0000256" key="2">
    <source>
        <dbReference type="ARBA" id="ARBA00022741"/>
    </source>
</evidence>
<accession>A0A8J7SGJ1</accession>
<evidence type="ECO:0000256" key="6">
    <source>
        <dbReference type="ARBA" id="ARBA00023136"/>
    </source>
</evidence>
<evidence type="ECO:0000256" key="3">
    <source>
        <dbReference type="ARBA" id="ARBA00022748"/>
    </source>
</evidence>
<dbReference type="NCBIfam" id="TIGR01189">
    <property type="entry name" value="ccmA"/>
    <property type="match status" value="1"/>
</dbReference>
<evidence type="ECO:0000256" key="5">
    <source>
        <dbReference type="ARBA" id="ARBA00022967"/>
    </source>
</evidence>
<sequence>MDLEIDNLACRRAGRMVFRDLDFRLGAGEAAALRGPNGVGKSTLLRVLAGLIPAAGGDARLGDISLARDRGAFQERVAYAGHLDAVKPALGVAENLAVWAGLHATDAGRVAAALERFGIGHIAGHPAAQCSAGQKRRLGLARLLVIDRPLWLLDEPTVSLDAASSALVAELVREHCAKGGMALIATHIELGLGAGPVLEMHPPQVAGQAAEHGDAADPFLEGAW</sequence>
<dbReference type="PANTHER" id="PTHR43499:SF1">
    <property type="entry name" value="ABC TRANSPORTER I FAMILY MEMBER 1"/>
    <property type="match status" value="1"/>
</dbReference>
<dbReference type="EMBL" id="JAEHHL010000004">
    <property type="protein sequence ID" value="MBK0399080.1"/>
    <property type="molecule type" value="Genomic_DNA"/>
</dbReference>
<dbReference type="AlphaFoldDB" id="A0A8J7SGJ1"/>
<dbReference type="SUPFAM" id="SSF52540">
    <property type="entry name" value="P-loop containing nucleoside triphosphate hydrolases"/>
    <property type="match status" value="1"/>
</dbReference>
<dbReference type="Gene3D" id="3.40.50.300">
    <property type="entry name" value="P-loop containing nucleotide triphosphate hydrolases"/>
    <property type="match status" value="1"/>
</dbReference>
<keyword evidence="6" id="KW-0472">Membrane</keyword>
<protein>
    <submittedName>
        <fullName evidence="8">Heme ABC exporter ATP-binding protein CcmA</fullName>
    </submittedName>
</protein>
<keyword evidence="4 8" id="KW-0067">ATP-binding</keyword>
<comment type="caution">
    <text evidence="8">The sequence shown here is derived from an EMBL/GenBank/DDBJ whole genome shotgun (WGS) entry which is preliminary data.</text>
</comment>
<dbReference type="InterPro" id="IPR017871">
    <property type="entry name" value="ABC_transporter-like_CS"/>
</dbReference>
<dbReference type="InterPro" id="IPR005895">
    <property type="entry name" value="ABC_transptr_haem_export_CcmA"/>
</dbReference>
<evidence type="ECO:0000313" key="9">
    <source>
        <dbReference type="Proteomes" id="UP000655420"/>
    </source>
</evidence>
<dbReference type="InterPro" id="IPR027417">
    <property type="entry name" value="P-loop_NTPase"/>
</dbReference>
<feature type="domain" description="ABC transporter" evidence="7">
    <location>
        <begin position="3"/>
        <end position="219"/>
    </location>
</feature>
<dbReference type="GO" id="GO:0016887">
    <property type="term" value="F:ATP hydrolysis activity"/>
    <property type="evidence" value="ECO:0007669"/>
    <property type="project" value="InterPro"/>
</dbReference>
<dbReference type="Pfam" id="PF00005">
    <property type="entry name" value="ABC_tran"/>
    <property type="match status" value="1"/>
</dbReference>
<evidence type="ECO:0000256" key="1">
    <source>
        <dbReference type="ARBA" id="ARBA00022448"/>
    </source>
</evidence>
<keyword evidence="5" id="KW-1278">Translocase</keyword>
<dbReference type="GO" id="GO:0017004">
    <property type="term" value="P:cytochrome complex assembly"/>
    <property type="evidence" value="ECO:0007669"/>
    <property type="project" value="UniProtKB-KW"/>
</dbReference>
<keyword evidence="3" id="KW-0201">Cytochrome c-type biogenesis</keyword>
<dbReference type="PANTHER" id="PTHR43499">
    <property type="entry name" value="ABC TRANSPORTER I FAMILY MEMBER 1"/>
    <property type="match status" value="1"/>
</dbReference>
<evidence type="ECO:0000256" key="4">
    <source>
        <dbReference type="ARBA" id="ARBA00022840"/>
    </source>
</evidence>
<dbReference type="InterPro" id="IPR003439">
    <property type="entry name" value="ABC_transporter-like_ATP-bd"/>
</dbReference>
<keyword evidence="9" id="KW-1185">Reference proteome</keyword>
<evidence type="ECO:0000259" key="7">
    <source>
        <dbReference type="PROSITE" id="PS50893"/>
    </source>
</evidence>
<dbReference type="GO" id="GO:0022857">
    <property type="term" value="F:transmembrane transporter activity"/>
    <property type="evidence" value="ECO:0007669"/>
    <property type="project" value="InterPro"/>
</dbReference>